<dbReference type="Proteomes" id="UP000297472">
    <property type="component" value="Unassembled WGS sequence"/>
</dbReference>
<proteinExistence type="predicted"/>
<organism evidence="2 3">
    <name type="scientific">Cryobacterium cryoconiti</name>
    <dbReference type="NCBI Taxonomy" id="1259239"/>
    <lineage>
        <taxon>Bacteria</taxon>
        <taxon>Bacillati</taxon>
        <taxon>Actinomycetota</taxon>
        <taxon>Actinomycetes</taxon>
        <taxon>Micrococcales</taxon>
        <taxon>Microbacteriaceae</taxon>
        <taxon>Cryobacterium</taxon>
    </lineage>
</organism>
<reference evidence="2 3" key="1">
    <citation type="submission" date="2019-03" db="EMBL/GenBank/DDBJ databases">
        <title>Genomics of glacier-inhabiting Cryobacterium strains.</title>
        <authorList>
            <person name="Liu Q."/>
            <person name="Xin Y.-H."/>
        </authorList>
    </citation>
    <scope>NUCLEOTIDE SEQUENCE [LARGE SCALE GENOMIC DNA]</scope>
    <source>
        <strain evidence="2 3">TMT1-51</strain>
    </source>
</reference>
<dbReference type="RefSeq" id="WP_134422683.1">
    <property type="nucleotide sequence ID" value="NZ_SOHA01000003.1"/>
</dbReference>
<dbReference type="EMBL" id="SOHA01000003">
    <property type="protein sequence ID" value="TFD33823.1"/>
    <property type="molecule type" value="Genomic_DNA"/>
</dbReference>
<name>A0A4Y8JXY8_9MICO</name>
<feature type="chain" id="PRO_5021471500" description="Lipoprotein" evidence="1">
    <location>
        <begin position="31"/>
        <end position="256"/>
    </location>
</feature>
<dbReference type="PROSITE" id="PS51257">
    <property type="entry name" value="PROKAR_LIPOPROTEIN"/>
    <property type="match status" value="1"/>
</dbReference>
<dbReference type="OrthoDB" id="4928582at2"/>
<evidence type="ECO:0000313" key="2">
    <source>
        <dbReference type="EMBL" id="TFD33823.1"/>
    </source>
</evidence>
<dbReference type="AlphaFoldDB" id="A0A4Y8JXY8"/>
<keyword evidence="1" id="KW-0732">Signal</keyword>
<keyword evidence="3" id="KW-1185">Reference proteome</keyword>
<comment type="caution">
    <text evidence="2">The sequence shown here is derived from an EMBL/GenBank/DDBJ whole genome shotgun (WGS) entry which is preliminary data.</text>
</comment>
<evidence type="ECO:0000256" key="1">
    <source>
        <dbReference type="SAM" id="SignalP"/>
    </source>
</evidence>
<gene>
    <name evidence="2" type="ORF">E3T49_01105</name>
</gene>
<accession>A0A4Y8JXY8</accession>
<evidence type="ECO:0000313" key="3">
    <source>
        <dbReference type="Proteomes" id="UP000297472"/>
    </source>
</evidence>
<protein>
    <recommendedName>
        <fullName evidence="4">Lipoprotein</fullName>
    </recommendedName>
</protein>
<evidence type="ECO:0008006" key="4">
    <source>
        <dbReference type="Google" id="ProtNLM"/>
    </source>
</evidence>
<feature type="signal peptide" evidence="1">
    <location>
        <begin position="1"/>
        <end position="30"/>
    </location>
</feature>
<sequence length="256" mass="27331">MMRLTLTDLPRAAVLLVVAALLTGCSAWSASPTSSYTDSSGETVTVDWADYPAQAGQDGEALLEYPDQAELEPGARQLMDALRVTISDASGADLNAAEPESAWFGDENWYPQEGNGYGGDSLLTTINCCELRSDSIADASQWQTVLDAASETAKDAGLGPFVRDVLPEYCVGRQDQCWFQSATATDGVQWVYLTMEDRTLDSSGDASREADRLDLPLAGIAIGYGATVVQSGRAGEYRNSMQPFTGLDRPVASTSD</sequence>